<evidence type="ECO:0000256" key="1">
    <source>
        <dbReference type="ARBA" id="ARBA00004123"/>
    </source>
</evidence>
<evidence type="ECO:0000313" key="11">
    <source>
        <dbReference type="Proteomes" id="UP000695022"/>
    </source>
</evidence>
<dbReference type="SUPFAM" id="SSF47819">
    <property type="entry name" value="HRDC-like"/>
    <property type="match status" value="1"/>
</dbReference>
<organism evidence="11 12">
    <name type="scientific">Priapulus caudatus</name>
    <name type="common">Priapulid worm</name>
    <dbReference type="NCBI Taxonomy" id="37621"/>
    <lineage>
        <taxon>Eukaryota</taxon>
        <taxon>Metazoa</taxon>
        <taxon>Ecdysozoa</taxon>
        <taxon>Scalidophora</taxon>
        <taxon>Priapulida</taxon>
        <taxon>Priapulimorpha</taxon>
        <taxon>Priapulimorphida</taxon>
        <taxon>Priapulidae</taxon>
        <taxon>Priapulus</taxon>
    </lineage>
</organism>
<evidence type="ECO:0000256" key="7">
    <source>
        <dbReference type="ARBA" id="ARBA00043924"/>
    </source>
</evidence>
<keyword evidence="6" id="KW-0539">Nucleus</keyword>
<evidence type="ECO:0000256" key="3">
    <source>
        <dbReference type="ARBA" id="ARBA00016672"/>
    </source>
</evidence>
<evidence type="ECO:0000313" key="12">
    <source>
        <dbReference type="RefSeq" id="XP_014681313.1"/>
    </source>
</evidence>
<keyword evidence="4" id="KW-0240">DNA-directed RNA polymerase</keyword>
<dbReference type="InterPro" id="IPR006590">
    <property type="entry name" value="RNA_pol_Rpb4/RPC9_core"/>
</dbReference>
<dbReference type="Pfam" id="PF03874">
    <property type="entry name" value="RNA_pol_Rpb4"/>
    <property type="match status" value="1"/>
</dbReference>
<keyword evidence="5" id="KW-0804">Transcription</keyword>
<comment type="function">
    <text evidence="9">DNA-dependent RNA polymerase catalyzes the transcription of DNA into RNA using the four ribonucleoside triphosphates as substrates. Specific peripheric component of RNA polymerase III (Pol III) which synthesizes small non-coding RNAs including 5S rRNA, snRNAs, tRNAs and miRNAs from at least 500 distinct genomic loci. With POLR3H/RPC8 forms a mobile stalk that protrudes from Pol III core and functions primarily in transcription initiation. Pol III plays a key role in sensing and limiting infection by intracellular bacteria and DNA viruses. Acts as nuclear and cytosolic DNA sensor involved in innate immune response. Can sense non-self dsDNA that serves as template for transcription into dsRNA. The non-self RNA polymerase III transcripts, such as Epstein-Barr virus-encoded RNAs (EBERs) induce type I interferon and NF-kappa-B through the RIG-I pathway.</text>
</comment>
<evidence type="ECO:0000256" key="4">
    <source>
        <dbReference type="ARBA" id="ARBA00022478"/>
    </source>
</evidence>
<dbReference type="Proteomes" id="UP000695022">
    <property type="component" value="Unplaced"/>
</dbReference>
<keyword evidence="11" id="KW-1185">Reference proteome</keyword>
<dbReference type="PANTHER" id="PTHR15561:SF0">
    <property type="entry name" value="DNA-DIRECTED RNA POLYMERASE III SUBUNIT RPC9"/>
    <property type="match status" value="1"/>
</dbReference>
<gene>
    <name evidence="12" type="primary">LOC106821140</name>
</gene>
<comment type="subcellular location">
    <subcellularLocation>
        <location evidence="1">Nucleus</location>
    </subcellularLocation>
</comment>
<reference evidence="12" key="1">
    <citation type="submission" date="2025-08" db="UniProtKB">
        <authorList>
            <consortium name="RefSeq"/>
        </authorList>
    </citation>
    <scope>IDENTIFICATION</scope>
</reference>
<sequence length="135" mass="15443">MEVKSENTLLLSNYEVYSLLKELQSSEKGGKKMRKLQKHLATISYETIKYLEKTPCSQQDAQLVRAFLTAVQPFRLTKAEKLQLLNQRPTTAVEIQLLIEESEERLSEQEIEQLLTIVATTLPGSEPSEQDMEQS</sequence>
<evidence type="ECO:0000256" key="8">
    <source>
        <dbReference type="ARBA" id="ARBA00044007"/>
    </source>
</evidence>
<dbReference type="InterPro" id="IPR010997">
    <property type="entry name" value="HRDC-like_sf"/>
</dbReference>
<evidence type="ECO:0000259" key="10">
    <source>
        <dbReference type="SMART" id="SM00657"/>
    </source>
</evidence>
<comment type="function">
    <text evidence="7">Accessory protein for the calcitonin gene-related peptide (CGRP) receptor. It modulates CGRP responsiveness in a variety of tissues.</text>
</comment>
<proteinExistence type="inferred from homology"/>
<evidence type="ECO:0000256" key="2">
    <source>
        <dbReference type="ARBA" id="ARBA00006898"/>
    </source>
</evidence>
<comment type="similarity">
    <text evidence="2">Belongs to the eukaryotic RPC9 RNA polymerase subunit family.</text>
</comment>
<accession>A0ABM1FA42</accession>
<dbReference type="GeneID" id="106821140"/>
<evidence type="ECO:0000256" key="9">
    <source>
        <dbReference type="ARBA" id="ARBA00045808"/>
    </source>
</evidence>
<dbReference type="InterPro" id="IPR038324">
    <property type="entry name" value="Rpb4/RPC9_sf"/>
</dbReference>
<comment type="subunit">
    <text evidence="8">Component of the RNA polymerase III complex consisting of 17 subunits: a ten-subunit horseshoe-shaped catalytic core composed of POLR3A/RPC1, POLR3B/RPC2, POLR1C/RPAC1, POLR1D/RPAC2, POLR3K/RPC10, POLR2E/RPABC1, POLR2F/RPABC2, POLR2H/RPABC3, POLR2K/RPABC4 and POLR2L/RPABC5; a mobile stalk composed of two subunits POLR3H/RPC8 and CRCP/RPC9, protruding from the core and functioning primarily in transcription initiation; and additional subunits homologous to general transcription factors of the RNA polymerase II machinery, POLR3C/RPC3-POLR3F/RPC6-POLR3G/RPC7 heterotrimer required for transcription initiation and POLR3D/RPC4-POLR3E/RPC5 heterodimer involved in both transcription initiation and termination.</text>
</comment>
<evidence type="ECO:0000256" key="6">
    <source>
        <dbReference type="ARBA" id="ARBA00023242"/>
    </source>
</evidence>
<evidence type="ECO:0000256" key="5">
    <source>
        <dbReference type="ARBA" id="ARBA00023163"/>
    </source>
</evidence>
<dbReference type="SMART" id="SM00657">
    <property type="entry name" value="RPOL4c"/>
    <property type="match status" value="1"/>
</dbReference>
<dbReference type="Gene3D" id="1.20.1250.40">
    <property type="match status" value="1"/>
</dbReference>
<feature type="domain" description="RNA polymerase Rpb4/RPC9 core" evidence="10">
    <location>
        <begin position="1"/>
        <end position="125"/>
    </location>
</feature>
<dbReference type="PANTHER" id="PTHR15561">
    <property type="entry name" value="CALCITONIN GENE-RELATED PEPTIDE-RECEPTOR COMPONENT PROTEIN"/>
    <property type="match status" value="1"/>
</dbReference>
<dbReference type="InterPro" id="IPR038846">
    <property type="entry name" value="RPC9"/>
</dbReference>
<dbReference type="InterPro" id="IPR005574">
    <property type="entry name" value="Rpb4/RPC9"/>
</dbReference>
<dbReference type="RefSeq" id="XP_014681313.1">
    <property type="nucleotide sequence ID" value="XM_014825827.1"/>
</dbReference>
<protein>
    <recommendedName>
        <fullName evidence="3">DNA-directed RNA polymerase III subunit RPC9</fullName>
    </recommendedName>
</protein>
<name>A0ABM1FA42_PRICU</name>